<dbReference type="EMBL" id="JAJJMM010000001">
    <property type="protein sequence ID" value="MCC9063452.1"/>
    <property type="molecule type" value="Genomic_DNA"/>
</dbReference>
<protein>
    <recommendedName>
        <fullName evidence="4">DUF4292 domain-containing protein</fullName>
    </recommendedName>
</protein>
<evidence type="ECO:0000313" key="3">
    <source>
        <dbReference type="Proteomes" id="UP001430679"/>
    </source>
</evidence>
<accession>A0ABS8MD62</accession>
<feature type="signal peptide" evidence="1">
    <location>
        <begin position="1"/>
        <end position="18"/>
    </location>
</feature>
<proteinExistence type="predicted"/>
<dbReference type="PROSITE" id="PS51257">
    <property type="entry name" value="PROKAR_LIPOPROTEIN"/>
    <property type="match status" value="1"/>
</dbReference>
<reference evidence="2" key="1">
    <citation type="submission" date="2021-11" db="EMBL/GenBank/DDBJ databases">
        <title>Description of novel Flavobacterium species.</title>
        <authorList>
            <person name="Saticioglu I.B."/>
            <person name="Ay H."/>
            <person name="Altun S."/>
            <person name="Duman M."/>
        </authorList>
    </citation>
    <scope>NUCLEOTIDE SEQUENCE</scope>
    <source>
        <strain evidence="2">F-30</strain>
    </source>
</reference>
<evidence type="ECO:0008006" key="4">
    <source>
        <dbReference type="Google" id="ProtNLM"/>
    </source>
</evidence>
<gene>
    <name evidence="2" type="ORF">LNP81_10645</name>
</gene>
<dbReference type="Proteomes" id="UP001430679">
    <property type="component" value="Unassembled WGS sequence"/>
</dbReference>
<name>A0ABS8MD62_9FLAO</name>
<keyword evidence="1" id="KW-0732">Signal</keyword>
<organism evidence="2 3">
    <name type="scientific">Flavobacterium piscisymbiosum</name>
    <dbReference type="NCBI Taxonomy" id="2893753"/>
    <lineage>
        <taxon>Bacteria</taxon>
        <taxon>Pseudomonadati</taxon>
        <taxon>Bacteroidota</taxon>
        <taxon>Flavobacteriia</taxon>
        <taxon>Flavobacteriales</taxon>
        <taxon>Flavobacteriaceae</taxon>
        <taxon>Flavobacterium</taxon>
    </lineage>
</organism>
<evidence type="ECO:0000313" key="2">
    <source>
        <dbReference type="EMBL" id="MCC9063452.1"/>
    </source>
</evidence>
<evidence type="ECO:0000256" key="1">
    <source>
        <dbReference type="SAM" id="SignalP"/>
    </source>
</evidence>
<sequence length="243" mass="28355">MNYIKAFLLLLLISSCQITETININPDGSGTIEVFQLRDENSYLQLGRPYSDSEKFTDTIFVFQDYITKYAATFVKFNKSDQALFQEHANVKMHIKVDPVQMENFNVISSDFKKIEEIPNLYESLSLASSLKENYPVSKESFKIKYTFDGSTFKRNLVIVDQQKFDKDKKMLEERKKMYAKYKLAQSYTLKYHFPKEIKSVSNEKAIISSDKKTMTLEFQLSDCLKNPEITNLEVVLEQKDLQ</sequence>
<comment type="caution">
    <text evidence="2">The sequence shown here is derived from an EMBL/GenBank/DDBJ whole genome shotgun (WGS) entry which is preliminary data.</text>
</comment>
<dbReference type="RefSeq" id="WP_230035678.1">
    <property type="nucleotide sequence ID" value="NZ_JAJJMM010000001.1"/>
</dbReference>
<feature type="chain" id="PRO_5047528217" description="DUF4292 domain-containing protein" evidence="1">
    <location>
        <begin position="19"/>
        <end position="243"/>
    </location>
</feature>
<keyword evidence="3" id="KW-1185">Reference proteome</keyword>